<evidence type="ECO:0000256" key="1">
    <source>
        <dbReference type="SAM" id="MobiDB-lite"/>
    </source>
</evidence>
<feature type="non-terminal residue" evidence="2">
    <location>
        <position position="1"/>
    </location>
</feature>
<reference evidence="2" key="1">
    <citation type="submission" date="2018-05" db="EMBL/GenBank/DDBJ databases">
        <authorList>
            <person name="Lanie J.A."/>
            <person name="Ng W.-L."/>
            <person name="Kazmierczak K.M."/>
            <person name="Andrzejewski T.M."/>
            <person name="Davidsen T.M."/>
            <person name="Wayne K.J."/>
            <person name="Tettelin H."/>
            <person name="Glass J.I."/>
            <person name="Rusch D."/>
            <person name="Podicherti R."/>
            <person name="Tsui H.-C.T."/>
            <person name="Winkler M.E."/>
        </authorList>
    </citation>
    <scope>NUCLEOTIDE SEQUENCE</scope>
</reference>
<feature type="region of interest" description="Disordered" evidence="1">
    <location>
        <begin position="46"/>
        <end position="67"/>
    </location>
</feature>
<organism evidence="2">
    <name type="scientific">marine metagenome</name>
    <dbReference type="NCBI Taxonomy" id="408172"/>
    <lineage>
        <taxon>unclassified sequences</taxon>
        <taxon>metagenomes</taxon>
        <taxon>ecological metagenomes</taxon>
    </lineage>
</organism>
<gene>
    <name evidence="2" type="ORF">METZ01_LOCUS516589</name>
</gene>
<protein>
    <submittedName>
        <fullName evidence="2">Uncharacterized protein</fullName>
    </submittedName>
</protein>
<accession>A0A383F5T0</accession>
<dbReference type="EMBL" id="UINC01231272">
    <property type="protein sequence ID" value="SVE63735.1"/>
    <property type="molecule type" value="Genomic_DNA"/>
</dbReference>
<evidence type="ECO:0000313" key="2">
    <source>
        <dbReference type="EMBL" id="SVE63735.1"/>
    </source>
</evidence>
<sequence length="67" mass="7463">QESDRSSGSYAAPYTGVHGWYWENQTANPVEISLSTAGFYSDAHEARDRVDGYHPLTDLRGNEVSDK</sequence>
<proteinExistence type="predicted"/>
<name>A0A383F5T0_9ZZZZ</name>
<dbReference type="AlphaFoldDB" id="A0A383F5T0"/>